<evidence type="ECO:0000256" key="2">
    <source>
        <dbReference type="ARBA" id="ARBA00022517"/>
    </source>
</evidence>
<dbReference type="InterPro" id="IPR002676">
    <property type="entry name" value="RimM_N"/>
</dbReference>
<dbReference type="Gene3D" id="2.30.30.240">
    <property type="entry name" value="PRC-barrel domain"/>
    <property type="match status" value="1"/>
</dbReference>
<dbReference type="GO" id="GO:0043022">
    <property type="term" value="F:ribosome binding"/>
    <property type="evidence" value="ECO:0007669"/>
    <property type="project" value="InterPro"/>
</dbReference>
<keyword evidence="2" id="KW-0690">Ribosome biogenesis</keyword>
<dbReference type="InterPro" id="IPR009000">
    <property type="entry name" value="Transl_B-barrel_sf"/>
</dbReference>
<evidence type="ECO:0000256" key="1">
    <source>
        <dbReference type="ARBA" id="ARBA00022490"/>
    </source>
</evidence>
<dbReference type="InterPro" id="IPR036976">
    <property type="entry name" value="RimM_N_sf"/>
</dbReference>
<dbReference type="Pfam" id="PF24986">
    <property type="entry name" value="PRC_RimM"/>
    <property type="match status" value="1"/>
</dbReference>
<evidence type="ECO:0000256" key="4">
    <source>
        <dbReference type="ARBA" id="ARBA00023186"/>
    </source>
</evidence>
<evidence type="ECO:0008006" key="8">
    <source>
        <dbReference type="Google" id="ProtNLM"/>
    </source>
</evidence>
<keyword evidence="4" id="KW-0143">Chaperone</keyword>
<dbReference type="HAMAP" id="MF_00014">
    <property type="entry name" value="Ribosome_mat_RimM"/>
    <property type="match status" value="1"/>
</dbReference>
<evidence type="ECO:0000259" key="6">
    <source>
        <dbReference type="Pfam" id="PF24986"/>
    </source>
</evidence>
<dbReference type="GO" id="GO:0005840">
    <property type="term" value="C:ribosome"/>
    <property type="evidence" value="ECO:0007669"/>
    <property type="project" value="InterPro"/>
</dbReference>
<dbReference type="SUPFAM" id="SSF50447">
    <property type="entry name" value="Translation proteins"/>
    <property type="match status" value="1"/>
</dbReference>
<evidence type="ECO:0000313" key="7">
    <source>
        <dbReference type="EMBL" id="SVC69319.1"/>
    </source>
</evidence>
<accession>A0A382P7C2</accession>
<gene>
    <name evidence="7" type="ORF">METZ01_LOCUS322173</name>
</gene>
<organism evidence="7">
    <name type="scientific">marine metagenome</name>
    <dbReference type="NCBI Taxonomy" id="408172"/>
    <lineage>
        <taxon>unclassified sequences</taxon>
        <taxon>metagenomes</taxon>
        <taxon>ecological metagenomes</taxon>
    </lineage>
</organism>
<dbReference type="InterPro" id="IPR011033">
    <property type="entry name" value="PRC_barrel-like_sf"/>
</dbReference>
<dbReference type="EMBL" id="UINC01105408">
    <property type="protein sequence ID" value="SVC69319.1"/>
    <property type="molecule type" value="Genomic_DNA"/>
</dbReference>
<keyword evidence="1" id="KW-0963">Cytoplasm</keyword>
<reference evidence="7" key="1">
    <citation type="submission" date="2018-05" db="EMBL/GenBank/DDBJ databases">
        <authorList>
            <person name="Lanie J.A."/>
            <person name="Ng W.-L."/>
            <person name="Kazmierczak K.M."/>
            <person name="Andrzejewski T.M."/>
            <person name="Davidsen T.M."/>
            <person name="Wayne K.J."/>
            <person name="Tettelin H."/>
            <person name="Glass J.I."/>
            <person name="Rusch D."/>
            <person name="Podicherti R."/>
            <person name="Tsui H.-C.T."/>
            <person name="Winkler M.E."/>
        </authorList>
    </citation>
    <scope>NUCLEOTIDE SEQUENCE</scope>
</reference>
<keyword evidence="3" id="KW-0698">rRNA processing</keyword>
<dbReference type="InterPro" id="IPR011961">
    <property type="entry name" value="RimM"/>
</dbReference>
<dbReference type="SUPFAM" id="SSF50346">
    <property type="entry name" value="PRC-barrel domain"/>
    <property type="match status" value="1"/>
</dbReference>
<dbReference type="Pfam" id="PF01782">
    <property type="entry name" value="RimM"/>
    <property type="match status" value="1"/>
</dbReference>
<dbReference type="GO" id="GO:0006364">
    <property type="term" value="P:rRNA processing"/>
    <property type="evidence" value="ECO:0007669"/>
    <property type="project" value="UniProtKB-KW"/>
</dbReference>
<protein>
    <recommendedName>
        <fullName evidence="8">RimM N-terminal domain-containing protein</fullName>
    </recommendedName>
</protein>
<evidence type="ECO:0000256" key="3">
    <source>
        <dbReference type="ARBA" id="ARBA00022552"/>
    </source>
</evidence>
<dbReference type="PANTHER" id="PTHR33692:SF1">
    <property type="entry name" value="RIBOSOME MATURATION FACTOR RIMM"/>
    <property type="match status" value="1"/>
</dbReference>
<feature type="non-terminal residue" evidence="7">
    <location>
        <position position="1"/>
    </location>
</feature>
<dbReference type="Gene3D" id="2.40.30.60">
    <property type="entry name" value="RimM"/>
    <property type="match status" value="1"/>
</dbReference>
<feature type="domain" description="RimM N-terminal" evidence="5">
    <location>
        <begin position="9"/>
        <end position="88"/>
    </location>
</feature>
<dbReference type="InterPro" id="IPR056792">
    <property type="entry name" value="PRC_RimM"/>
</dbReference>
<proteinExistence type="inferred from homology"/>
<dbReference type="AlphaFoldDB" id="A0A382P7C2"/>
<dbReference type="PANTHER" id="PTHR33692">
    <property type="entry name" value="RIBOSOME MATURATION FACTOR RIMM"/>
    <property type="match status" value="1"/>
</dbReference>
<sequence>VKKKQLFHIGTFGKPVGLKGKIKIIMHNFEFNKFKSKSLSSYLVDEADVFLNFQYLKINKNKLTGKLKKCNSINCAEKLNGKKIFIDINHLPKNKKNQFYIFDLINCEVKTSKNILLGNIIDIDNFGAGDLIKIKKDNNKSFYIPMNEDNVVKVDLKKKLVIVNPIKGILN</sequence>
<feature type="domain" description="Ribosome maturation factor RimM PRC barrel" evidence="6">
    <location>
        <begin position="102"/>
        <end position="166"/>
    </location>
</feature>
<name>A0A382P7C2_9ZZZZ</name>
<dbReference type="NCBIfam" id="TIGR02273">
    <property type="entry name" value="16S_RimM"/>
    <property type="match status" value="1"/>
</dbReference>
<evidence type="ECO:0000259" key="5">
    <source>
        <dbReference type="Pfam" id="PF01782"/>
    </source>
</evidence>